<comment type="caution">
    <text evidence="1">The sequence shown here is derived from an EMBL/GenBank/DDBJ whole genome shotgun (WGS) entry which is preliminary data.</text>
</comment>
<evidence type="ECO:0000313" key="2">
    <source>
        <dbReference type="Proteomes" id="UP001500218"/>
    </source>
</evidence>
<dbReference type="EMBL" id="BAAALT010000238">
    <property type="protein sequence ID" value="GAA1827371.1"/>
    <property type="molecule type" value="Genomic_DNA"/>
</dbReference>
<sequence length="895" mass="96048">MNPSGEPRLGTDDGHTYRSFFTFDLTQVRGQVIHSANWYTFESEVAHCDAVAPIELWRTRPVTSKTTWKNQPAELELLGTYERGAGKLCPGYLGRDMAQVVTDALARGEKTLTVELRIAAAKESDPLLWRSVDLPRLSLTGNHVPTVSGLKVAGSDRPCGTPTRPTMVNWVQLLATAADVDPEDHPSVRFAVWPVNDPDQRVEYPGSSIDLSRFAEGTLLAWSARAEDYFDVGVWAKPCYMLIDRTPPAAAPSVGSRLYRQGNEYAAGGGPGVPGTFRVSADGDRDVVAFQWTDGLGYSKRVPLRRPGGSATFEYTPPRGGPNQLTVVSIDAAGNRSAETRYDFWVRYTAPYAEVDVAGVGLPSKITLTASTDKVTGYGYQVTGAAEVRVPAVDGVGTGQITFPTTGTFEVTVRTYNGTKMIGSDVVNVYVTDAPGVHSDEFSFEHEDAVAGATGSFRFTPRTTGVVAYVYDFNDGTGQQRVDAAADGSATLPWTATAGWFYLTVQSERADGTLSETADYQFNVVDPVPTAYADIFSWPRRDGVGLPLQIGFNSWLPDVTGFAYRFDGGAEHTVGLGEAATVTPTHAGETTIVVQALRADGTRSPQGTHTFNVWSGPLVSWTPEGKGTLGEPVTFTFRPALSGVAEYRYSLDGEDEQTVAAGADGTATVTLTPNRPGLSTLNVTSVGADGATSDTRQQYFEVRDTRVHVSSFYGHTPQGGIGASADFMFYSDLHPDVVSYRYRVDDAPERTVAAGEGYTDTRVSVTLTRNGPSTLFVRAELASGELTPVTEYPFVVGTAPHVTSGQYPQGAWAGGPGVAGTFEFSGGTAGIVSFDYQFDYGDPVNVPAVDGRASITLTPEEGNRYYQLVVTGRLADGTSTDVTYYYLMVAPGSPR</sequence>
<accession>A0ABN2MKI0</accession>
<dbReference type="Proteomes" id="UP001500218">
    <property type="component" value="Unassembled WGS sequence"/>
</dbReference>
<reference evidence="1 2" key="1">
    <citation type="journal article" date="2019" name="Int. J. Syst. Evol. Microbiol.">
        <title>The Global Catalogue of Microorganisms (GCM) 10K type strain sequencing project: providing services to taxonomists for standard genome sequencing and annotation.</title>
        <authorList>
            <consortium name="The Broad Institute Genomics Platform"/>
            <consortium name="The Broad Institute Genome Sequencing Center for Infectious Disease"/>
            <person name="Wu L."/>
            <person name="Ma J."/>
        </authorList>
    </citation>
    <scope>NUCLEOTIDE SEQUENCE [LARGE SCALE GENOMIC DNA]</scope>
    <source>
        <strain evidence="1 2">JCM 13250</strain>
    </source>
</reference>
<protein>
    <recommendedName>
        <fullName evidence="3">PKD domain-containing protein</fullName>
    </recommendedName>
</protein>
<evidence type="ECO:0000313" key="1">
    <source>
        <dbReference type="EMBL" id="GAA1827371.1"/>
    </source>
</evidence>
<organism evidence="1 2">
    <name type="scientific">Luedemannella flava</name>
    <dbReference type="NCBI Taxonomy" id="349316"/>
    <lineage>
        <taxon>Bacteria</taxon>
        <taxon>Bacillati</taxon>
        <taxon>Actinomycetota</taxon>
        <taxon>Actinomycetes</taxon>
        <taxon>Micromonosporales</taxon>
        <taxon>Micromonosporaceae</taxon>
        <taxon>Luedemannella</taxon>
    </lineage>
</organism>
<proteinExistence type="predicted"/>
<keyword evidence="2" id="KW-1185">Reference proteome</keyword>
<name>A0ABN2MKI0_9ACTN</name>
<gene>
    <name evidence="1" type="ORF">GCM10009682_53340</name>
</gene>
<evidence type="ECO:0008006" key="3">
    <source>
        <dbReference type="Google" id="ProtNLM"/>
    </source>
</evidence>